<sequence length="120" mass="12915">MSAEVSEQATTRPRTPQWLALVIAVLFGLFFAYDVWEALGNLLGMLSFADNLGVTLTALGWVVLIGALLLPIILFGLAFWLGMRRGPVQQIGLYLAALAVSAVLYLDIYTVFGPASLLGT</sequence>
<organism evidence="2 3">
    <name type="scientific">Microterricola gilva</name>
    <dbReference type="NCBI Taxonomy" id="393267"/>
    <lineage>
        <taxon>Bacteria</taxon>
        <taxon>Bacillati</taxon>
        <taxon>Actinomycetota</taxon>
        <taxon>Actinomycetes</taxon>
        <taxon>Micrococcales</taxon>
        <taxon>Microbacteriaceae</taxon>
        <taxon>Microterricola</taxon>
    </lineage>
</organism>
<name>A0A4Q8AJM1_9MICO</name>
<proteinExistence type="predicted"/>
<evidence type="ECO:0000313" key="3">
    <source>
        <dbReference type="Proteomes" id="UP000291483"/>
    </source>
</evidence>
<keyword evidence="1" id="KW-1133">Transmembrane helix</keyword>
<feature type="transmembrane region" description="Helical" evidence="1">
    <location>
        <begin position="93"/>
        <end position="112"/>
    </location>
</feature>
<keyword evidence="1" id="KW-0472">Membrane</keyword>
<feature type="transmembrane region" description="Helical" evidence="1">
    <location>
        <begin position="56"/>
        <end position="81"/>
    </location>
</feature>
<protein>
    <submittedName>
        <fullName evidence="2">Uncharacterized protein</fullName>
    </submittedName>
</protein>
<evidence type="ECO:0000313" key="2">
    <source>
        <dbReference type="EMBL" id="RZU64644.1"/>
    </source>
</evidence>
<dbReference type="OrthoDB" id="5116782at2"/>
<comment type="caution">
    <text evidence="2">The sequence shown here is derived from an EMBL/GenBank/DDBJ whole genome shotgun (WGS) entry which is preliminary data.</text>
</comment>
<accession>A0A4Q8AJM1</accession>
<dbReference type="AlphaFoldDB" id="A0A4Q8AJM1"/>
<dbReference type="RefSeq" id="WP_130505111.1">
    <property type="nucleotide sequence ID" value="NZ_SHLC01000001.1"/>
</dbReference>
<keyword evidence="1" id="KW-0812">Transmembrane</keyword>
<keyword evidence="3" id="KW-1185">Reference proteome</keyword>
<reference evidence="2 3" key="1">
    <citation type="submission" date="2019-02" db="EMBL/GenBank/DDBJ databases">
        <title>Sequencing the genomes of 1000 actinobacteria strains.</title>
        <authorList>
            <person name="Klenk H.-P."/>
        </authorList>
    </citation>
    <scope>NUCLEOTIDE SEQUENCE [LARGE SCALE GENOMIC DNA]</scope>
    <source>
        <strain evidence="2 3">DSM 18319</strain>
    </source>
</reference>
<evidence type="ECO:0000256" key="1">
    <source>
        <dbReference type="SAM" id="Phobius"/>
    </source>
</evidence>
<dbReference type="EMBL" id="SHLC01000001">
    <property type="protein sequence ID" value="RZU64644.1"/>
    <property type="molecule type" value="Genomic_DNA"/>
</dbReference>
<feature type="transmembrane region" description="Helical" evidence="1">
    <location>
        <begin position="18"/>
        <end position="36"/>
    </location>
</feature>
<gene>
    <name evidence="2" type="ORF">EV379_0947</name>
</gene>
<dbReference type="Proteomes" id="UP000291483">
    <property type="component" value="Unassembled WGS sequence"/>
</dbReference>